<feature type="region of interest" description="Disordered" evidence="1">
    <location>
        <begin position="45"/>
        <end position="111"/>
    </location>
</feature>
<sequence length="125" mass="12747">MGVLLAWGGVPYSAGSEAPANIKRLGRPAKICRHCKCPPEVHDMNIGGPDAGGMGVGRGGGGNKSLNANNPSAPNNINNNGSSSSSKRRNSTSDDDSGCPLEEFAWVPPGLPPEQVSSLGVLIVV</sequence>
<reference evidence="2 3" key="1">
    <citation type="journal article" date="2021" name="Elife">
        <title>Chloroplast acquisition without the gene transfer in kleptoplastic sea slugs, Plakobranchus ocellatus.</title>
        <authorList>
            <person name="Maeda T."/>
            <person name="Takahashi S."/>
            <person name="Yoshida T."/>
            <person name="Shimamura S."/>
            <person name="Takaki Y."/>
            <person name="Nagai Y."/>
            <person name="Toyoda A."/>
            <person name="Suzuki Y."/>
            <person name="Arimoto A."/>
            <person name="Ishii H."/>
            <person name="Satoh N."/>
            <person name="Nishiyama T."/>
            <person name="Hasebe M."/>
            <person name="Maruyama T."/>
            <person name="Minagawa J."/>
            <person name="Obokata J."/>
            <person name="Shigenobu S."/>
        </authorList>
    </citation>
    <scope>NUCLEOTIDE SEQUENCE [LARGE SCALE GENOMIC DNA]</scope>
</reference>
<evidence type="ECO:0000256" key="1">
    <source>
        <dbReference type="SAM" id="MobiDB-lite"/>
    </source>
</evidence>
<gene>
    <name evidence="2" type="ORF">PoB_000268200</name>
</gene>
<proteinExistence type="predicted"/>
<feature type="compositionally biased region" description="Low complexity" evidence="1">
    <location>
        <begin position="64"/>
        <end position="85"/>
    </location>
</feature>
<organism evidence="2 3">
    <name type="scientific">Plakobranchus ocellatus</name>
    <dbReference type="NCBI Taxonomy" id="259542"/>
    <lineage>
        <taxon>Eukaryota</taxon>
        <taxon>Metazoa</taxon>
        <taxon>Spiralia</taxon>
        <taxon>Lophotrochozoa</taxon>
        <taxon>Mollusca</taxon>
        <taxon>Gastropoda</taxon>
        <taxon>Heterobranchia</taxon>
        <taxon>Euthyneura</taxon>
        <taxon>Panpulmonata</taxon>
        <taxon>Sacoglossa</taxon>
        <taxon>Placobranchoidea</taxon>
        <taxon>Plakobranchidae</taxon>
        <taxon>Plakobranchus</taxon>
    </lineage>
</organism>
<dbReference type="EMBL" id="BLXT01000368">
    <property type="protein sequence ID" value="GFN76176.1"/>
    <property type="molecule type" value="Genomic_DNA"/>
</dbReference>
<name>A0AAV3Y205_9GAST</name>
<protein>
    <submittedName>
        <fullName evidence="2">Protein prickle</fullName>
    </submittedName>
</protein>
<dbReference type="AlphaFoldDB" id="A0AAV3Y205"/>
<comment type="caution">
    <text evidence="2">The sequence shown here is derived from an EMBL/GenBank/DDBJ whole genome shotgun (WGS) entry which is preliminary data.</text>
</comment>
<dbReference type="Proteomes" id="UP000735302">
    <property type="component" value="Unassembled WGS sequence"/>
</dbReference>
<keyword evidence="3" id="KW-1185">Reference proteome</keyword>
<accession>A0AAV3Y205</accession>
<evidence type="ECO:0000313" key="2">
    <source>
        <dbReference type="EMBL" id="GFN76176.1"/>
    </source>
</evidence>
<evidence type="ECO:0000313" key="3">
    <source>
        <dbReference type="Proteomes" id="UP000735302"/>
    </source>
</evidence>
<feature type="compositionally biased region" description="Gly residues" evidence="1">
    <location>
        <begin position="49"/>
        <end position="63"/>
    </location>
</feature>